<feature type="transmembrane region" description="Helical" evidence="1">
    <location>
        <begin position="109"/>
        <end position="127"/>
    </location>
</feature>
<gene>
    <name evidence="3" type="ORF">TSUD_395600</name>
</gene>
<dbReference type="OrthoDB" id="1427601at2759"/>
<keyword evidence="1" id="KW-1133">Transmembrane helix</keyword>
<dbReference type="PANTHER" id="PTHR33116:SF78">
    <property type="entry name" value="OS12G0587133 PROTEIN"/>
    <property type="match status" value="1"/>
</dbReference>
<evidence type="ECO:0000256" key="1">
    <source>
        <dbReference type="SAM" id="Phobius"/>
    </source>
</evidence>
<evidence type="ECO:0000313" key="4">
    <source>
        <dbReference type="Proteomes" id="UP000242715"/>
    </source>
</evidence>
<organism evidence="3 4">
    <name type="scientific">Trifolium subterraneum</name>
    <name type="common">Subterranean clover</name>
    <dbReference type="NCBI Taxonomy" id="3900"/>
    <lineage>
        <taxon>Eukaryota</taxon>
        <taxon>Viridiplantae</taxon>
        <taxon>Streptophyta</taxon>
        <taxon>Embryophyta</taxon>
        <taxon>Tracheophyta</taxon>
        <taxon>Spermatophyta</taxon>
        <taxon>Magnoliopsida</taxon>
        <taxon>eudicotyledons</taxon>
        <taxon>Gunneridae</taxon>
        <taxon>Pentapetalae</taxon>
        <taxon>rosids</taxon>
        <taxon>fabids</taxon>
        <taxon>Fabales</taxon>
        <taxon>Fabaceae</taxon>
        <taxon>Papilionoideae</taxon>
        <taxon>50 kb inversion clade</taxon>
        <taxon>NPAAA clade</taxon>
        <taxon>Hologalegina</taxon>
        <taxon>IRL clade</taxon>
        <taxon>Trifolieae</taxon>
        <taxon>Trifolium</taxon>
    </lineage>
</organism>
<dbReference type="PANTHER" id="PTHR33116">
    <property type="entry name" value="REVERSE TRANSCRIPTASE ZINC-BINDING DOMAIN-CONTAINING PROTEIN-RELATED-RELATED"/>
    <property type="match status" value="1"/>
</dbReference>
<feature type="domain" description="Reverse transcriptase zinc-binding" evidence="2">
    <location>
        <begin position="37"/>
        <end position="106"/>
    </location>
</feature>
<reference evidence="4" key="1">
    <citation type="journal article" date="2017" name="Front. Plant Sci.">
        <title>Climate Clever Clovers: New Paradigm to Reduce the Environmental Footprint of Ruminants by Breeding Low Methanogenic Forages Utilizing Haplotype Variation.</title>
        <authorList>
            <person name="Kaur P."/>
            <person name="Appels R."/>
            <person name="Bayer P.E."/>
            <person name="Keeble-Gagnere G."/>
            <person name="Wang J."/>
            <person name="Hirakawa H."/>
            <person name="Shirasawa K."/>
            <person name="Vercoe P."/>
            <person name="Stefanova K."/>
            <person name="Durmic Z."/>
            <person name="Nichols P."/>
            <person name="Revell C."/>
            <person name="Isobe S.N."/>
            <person name="Edwards D."/>
            <person name="Erskine W."/>
        </authorList>
    </citation>
    <scope>NUCLEOTIDE SEQUENCE [LARGE SCALE GENOMIC DNA]</scope>
    <source>
        <strain evidence="4">cv. Daliak</strain>
    </source>
</reference>
<evidence type="ECO:0000259" key="2">
    <source>
        <dbReference type="Pfam" id="PF13966"/>
    </source>
</evidence>
<keyword evidence="4" id="KW-1185">Reference proteome</keyword>
<name>A0A2Z6P599_TRISU</name>
<protein>
    <recommendedName>
        <fullName evidence="2">Reverse transcriptase zinc-binding domain-containing protein</fullName>
    </recommendedName>
</protein>
<dbReference type="InterPro" id="IPR026960">
    <property type="entry name" value="RVT-Znf"/>
</dbReference>
<keyword evidence="1" id="KW-0472">Membrane</keyword>
<dbReference type="Proteomes" id="UP000242715">
    <property type="component" value="Unassembled WGS sequence"/>
</dbReference>
<dbReference type="AlphaFoldDB" id="A0A2Z6P599"/>
<proteinExistence type="predicted"/>
<sequence length="209" mass="24165">MGGRSCHSVKRAFGSGDLFFGRRFVGEDELDEEVALVFDHLWESPAPSKVVAFSWKLLYDRIPTRRKLEARGLLGLDTPWECVGCVGNVESSSHLFLHCPSAMMVWYDVFRWLGVIIVTPPTMLLLFEVMRGSTRNKKIRLGYLMIWHATLWCIWKARNKACFANGTFNPKVIVEDIKVVSWKWCLARLKIAPCMFYEWTWDPGECLVR</sequence>
<evidence type="ECO:0000313" key="3">
    <source>
        <dbReference type="EMBL" id="GAU37587.1"/>
    </source>
</evidence>
<accession>A0A2Z6P599</accession>
<keyword evidence="1" id="KW-0812">Transmembrane</keyword>
<dbReference type="Pfam" id="PF13966">
    <property type="entry name" value="zf-RVT"/>
    <property type="match status" value="1"/>
</dbReference>
<dbReference type="EMBL" id="DF973680">
    <property type="protein sequence ID" value="GAU37587.1"/>
    <property type="molecule type" value="Genomic_DNA"/>
</dbReference>